<sequence>MRLLILSACCLILLPSWAEEHEREFQRENIIEVIGDGVIAPNSDRMKMNLVLKEESRHISKAKMLIEQQSRQIKQIAAGLEIAEANIHWQQLNIRPIYKEDAVQVQALEVPHTLYQGQEAQVFVSAAAGSKNSGLEKFELSRELSINFSDHGLYQQFLQRALSHGIKHFFPSPINPDEYHQYYQQALDKAVVNAKTKAGHLARQTGTKLGALFSLKEVILPDSIRGQGHPLLKGSAASDHPGQEIRARVIVSFRIIP</sequence>
<evidence type="ECO:0000313" key="2">
    <source>
        <dbReference type="EMBL" id="WDD96997.1"/>
    </source>
</evidence>
<name>A0AAF0C0S4_9GAMM</name>
<proteinExistence type="predicted"/>
<protein>
    <submittedName>
        <fullName evidence="2">SIMPL domain-containing protein</fullName>
    </submittedName>
</protein>
<dbReference type="PANTHER" id="PTHR34387">
    <property type="entry name" value="SLR1258 PROTEIN"/>
    <property type="match status" value="1"/>
</dbReference>
<gene>
    <name evidence="2" type="ORF">SG35_016730</name>
</gene>
<dbReference type="InterPro" id="IPR007497">
    <property type="entry name" value="SIMPL/DUF541"/>
</dbReference>
<keyword evidence="3" id="KW-1185">Reference proteome</keyword>
<dbReference type="RefSeq" id="WP_044831629.1">
    <property type="nucleotide sequence ID" value="NZ_CP059735.1"/>
</dbReference>
<accession>A0AAF0C0S4</accession>
<dbReference type="EMBL" id="CP059735">
    <property type="protein sequence ID" value="WDD96997.1"/>
    <property type="molecule type" value="Genomic_DNA"/>
</dbReference>
<keyword evidence="1" id="KW-0732">Signal</keyword>
<reference evidence="2 3" key="1">
    <citation type="journal article" date="2015" name="Genome Announc.">
        <title>Draft Genome Sequences of Marine Isolates of Thalassomonas viridans and Thalassomonas actiniarum.</title>
        <authorList>
            <person name="Olonade I."/>
            <person name="van Zyl L.J."/>
            <person name="Trindade M."/>
        </authorList>
    </citation>
    <scope>NUCLEOTIDE SEQUENCE [LARGE SCALE GENOMIC DNA]</scope>
    <source>
        <strain evidence="2 3">A5K-106</strain>
    </source>
</reference>
<feature type="chain" id="PRO_5042172102" evidence="1">
    <location>
        <begin position="19"/>
        <end position="257"/>
    </location>
</feature>
<organism evidence="2 3">
    <name type="scientific">Thalassomonas actiniarum</name>
    <dbReference type="NCBI Taxonomy" id="485447"/>
    <lineage>
        <taxon>Bacteria</taxon>
        <taxon>Pseudomonadati</taxon>
        <taxon>Pseudomonadota</taxon>
        <taxon>Gammaproteobacteria</taxon>
        <taxon>Alteromonadales</taxon>
        <taxon>Colwelliaceae</taxon>
        <taxon>Thalassomonas</taxon>
    </lineage>
</organism>
<dbReference type="Pfam" id="PF04402">
    <property type="entry name" value="SIMPL"/>
    <property type="match status" value="1"/>
</dbReference>
<dbReference type="Proteomes" id="UP000032568">
    <property type="component" value="Chromosome"/>
</dbReference>
<evidence type="ECO:0000256" key="1">
    <source>
        <dbReference type="SAM" id="SignalP"/>
    </source>
</evidence>
<dbReference type="Gene3D" id="3.30.70.2970">
    <property type="entry name" value="Protein of unknown function (DUF541), domain 2"/>
    <property type="match status" value="1"/>
</dbReference>
<dbReference type="Gene3D" id="3.30.110.170">
    <property type="entry name" value="Protein of unknown function (DUF541), domain 1"/>
    <property type="match status" value="1"/>
</dbReference>
<evidence type="ECO:0000313" key="3">
    <source>
        <dbReference type="Proteomes" id="UP000032568"/>
    </source>
</evidence>
<dbReference type="AlphaFoldDB" id="A0AAF0C0S4"/>
<dbReference type="KEGG" id="tact:SG35_016730"/>
<dbReference type="InterPro" id="IPR052022">
    <property type="entry name" value="26kDa_periplasmic_antigen"/>
</dbReference>
<feature type="signal peptide" evidence="1">
    <location>
        <begin position="1"/>
        <end position="18"/>
    </location>
</feature>
<reference evidence="2 3" key="2">
    <citation type="journal article" date="2022" name="Mar. Drugs">
        <title>Bioassay-Guided Fractionation Leads to the Detection of Cholic Acid Generated by the Rare Thalassomonas sp.</title>
        <authorList>
            <person name="Pheiffer F."/>
            <person name="Schneider Y.K."/>
            <person name="Hansen E.H."/>
            <person name="Andersen J.H."/>
            <person name="Isaksson J."/>
            <person name="Busche T."/>
            <person name="R C."/>
            <person name="Kalinowski J."/>
            <person name="Zyl L.V."/>
            <person name="Trindade M."/>
        </authorList>
    </citation>
    <scope>NUCLEOTIDE SEQUENCE [LARGE SCALE GENOMIC DNA]</scope>
    <source>
        <strain evidence="2 3">A5K-106</strain>
    </source>
</reference>
<dbReference type="PANTHER" id="PTHR34387:SF1">
    <property type="entry name" value="PERIPLASMIC IMMUNOGENIC PROTEIN"/>
    <property type="match status" value="1"/>
</dbReference>
<dbReference type="GO" id="GO:0006974">
    <property type="term" value="P:DNA damage response"/>
    <property type="evidence" value="ECO:0007669"/>
    <property type="project" value="TreeGrafter"/>
</dbReference>